<name>A2DBS2_TRIV3</name>
<dbReference type="GO" id="GO:0000902">
    <property type="term" value="P:cell morphogenesis"/>
    <property type="evidence" value="ECO:0000318"/>
    <property type="project" value="GO_Central"/>
</dbReference>
<dbReference type="GO" id="GO:0016477">
    <property type="term" value="P:cell migration"/>
    <property type="evidence" value="ECO:0000318"/>
    <property type="project" value="GO_Central"/>
</dbReference>
<protein>
    <submittedName>
        <fullName evidence="2">Uncharacterized protein</fullName>
    </submittedName>
</protein>
<dbReference type="VEuPathDB" id="TrichDB:TVAG_094500"/>
<accession>A2DBS2</accession>
<dbReference type="AlphaFoldDB" id="A2DBS2"/>
<dbReference type="InterPro" id="IPR019137">
    <property type="entry name" value="Nck-associated_protein-1"/>
</dbReference>
<evidence type="ECO:0000256" key="1">
    <source>
        <dbReference type="ARBA" id="ARBA00037947"/>
    </source>
</evidence>
<dbReference type="SMR" id="A2DBS2"/>
<proteinExistence type="inferred from homology"/>
<comment type="similarity">
    <text evidence="1">Belongs to the HEM-1/HEM-2 family.</text>
</comment>
<dbReference type="PANTHER" id="PTHR12093:SF10">
    <property type="entry name" value="MEMBRANE-ASSOCIATED PROTEIN HEM"/>
    <property type="match status" value="1"/>
</dbReference>
<dbReference type="RefSeq" id="XP_001583261.1">
    <property type="nucleotide sequence ID" value="XM_001583211.1"/>
</dbReference>
<evidence type="ECO:0000313" key="2">
    <source>
        <dbReference type="EMBL" id="EAY22275.1"/>
    </source>
</evidence>
<dbReference type="GO" id="GO:0030866">
    <property type="term" value="P:cortical actin cytoskeleton organization"/>
    <property type="evidence" value="ECO:0000318"/>
    <property type="project" value="GO_Central"/>
</dbReference>
<dbReference type="Pfam" id="PF09735">
    <property type="entry name" value="Nckap1"/>
    <property type="match status" value="2"/>
</dbReference>
<gene>
    <name evidence="2" type="ORF">TVAG_094500</name>
</gene>
<sequence>MSHEELKEFKIDQAYALDAHADHLLASLYSVKKALTEYEADFFNSKVNSQIIDTIKRGKSVNDPKFQIGNDKIMRIGQTLRQSYLTICHFQKFQNNCLHTLLDAQDASRSFALQWNSEFIIPLIKIFVKYIKLHIMISQIKNIKNVPILYYFCKNSVERDDWNSQILELYKYLEGRTSYTILEAELQPLVKRYEEVCHSIKSHIHTILTSDASTNWSFYSLLENPSTAPSRNHFMHLEYFVGLNMELFSDFLVCFFLVNVPAVSEFADVFSDLCAIRPHLPLIADISVPVSSIFDALHKSRTKKEDLSSSFFDKAAAQAYADKDKALYRIKKLESLIREYCLAGTADINALCMKMPIFLSLLGQGYFFVTTDLMKSRTDQNIPLQDYIVSLLSQIILSFFLVLKNQKQIKRFFIYNLREYDYPYLLSNVTLLRLEKQLYDKVTFLAHSLETLDMDAFDKGDGFDTLPLTFVVASIQSSFNKYSTNHGVVHLPPLFQLLADVSLHAKLTNSPLMTLFEFAPIYKFWCFKNILKNHLIFRSTSQSSIVISLCGLAHFYSYDTAIAAEHQVFFRKIPKYYGTMEKAVSTMVTNWIQQQWLLQTSQKSPKTSRQGEKRMTDSLQILLDIGTINVLDQKINLLQRIIPVVKDGIPAILEKQKFIPPATLLEHLNGMRDFLISPLIGVGINPYTVFNDNINEITSVLLSYDMGIVEIEGKMGRAMNLFYDTYKKYLMEDITSAYYSPVLRAFVDGTSKPKISAPTILSIPALRALVQILNKDGMIAMSSMFAQCAIEVLTKTATLFDEIKSNADESFDACSSLIHASSILMARRMLHEVNNSLTDNQLNDNEFQQRLNTSLIMPAFDSSSILETFTQICSCSFWNNLVFDANTGGFTNDAHLIPVVLDAVYGSLIAKQPNYDLYNKYKSLLKAMINGIKMIKKDDKKLLMYILIDFCVKDSIYADYSMTTDALPYQLIRSVYSGILQIQNQ</sequence>
<dbReference type="PANTHER" id="PTHR12093">
    <property type="entry name" value="NCK-ASSOCIATED PROTEIN 1"/>
    <property type="match status" value="1"/>
</dbReference>
<dbReference type="VEuPathDB" id="TrichDB:TVAGG3_0380740"/>
<dbReference type="Proteomes" id="UP000001542">
    <property type="component" value="Unassembled WGS sequence"/>
</dbReference>
<dbReference type="GO" id="GO:0030031">
    <property type="term" value="P:cell projection assembly"/>
    <property type="evidence" value="ECO:0000318"/>
    <property type="project" value="GO_Central"/>
</dbReference>
<dbReference type="KEGG" id="tva:5467829"/>
<keyword evidence="3" id="KW-1185">Reference proteome</keyword>
<dbReference type="GO" id="GO:0031209">
    <property type="term" value="C:SCAR complex"/>
    <property type="evidence" value="ECO:0000318"/>
    <property type="project" value="GO_Central"/>
</dbReference>
<reference evidence="2" key="2">
    <citation type="journal article" date="2007" name="Science">
        <title>Draft genome sequence of the sexually transmitted pathogen Trichomonas vaginalis.</title>
        <authorList>
            <person name="Carlton J.M."/>
            <person name="Hirt R.P."/>
            <person name="Silva J.C."/>
            <person name="Delcher A.L."/>
            <person name="Schatz M."/>
            <person name="Zhao Q."/>
            <person name="Wortman J.R."/>
            <person name="Bidwell S.L."/>
            <person name="Alsmark U.C.M."/>
            <person name="Besteiro S."/>
            <person name="Sicheritz-Ponten T."/>
            <person name="Noel C.J."/>
            <person name="Dacks J.B."/>
            <person name="Foster P.G."/>
            <person name="Simillion C."/>
            <person name="Van de Peer Y."/>
            <person name="Miranda-Saavedra D."/>
            <person name="Barton G.J."/>
            <person name="Westrop G.D."/>
            <person name="Mueller S."/>
            <person name="Dessi D."/>
            <person name="Fiori P.L."/>
            <person name="Ren Q."/>
            <person name="Paulsen I."/>
            <person name="Zhang H."/>
            <person name="Bastida-Corcuera F.D."/>
            <person name="Simoes-Barbosa A."/>
            <person name="Brown M.T."/>
            <person name="Hayes R.D."/>
            <person name="Mukherjee M."/>
            <person name="Okumura C.Y."/>
            <person name="Schneider R."/>
            <person name="Smith A.J."/>
            <person name="Vanacova S."/>
            <person name="Villalvazo M."/>
            <person name="Haas B.J."/>
            <person name="Pertea M."/>
            <person name="Feldblyum T.V."/>
            <person name="Utterback T.R."/>
            <person name="Shu C.L."/>
            <person name="Osoegawa K."/>
            <person name="de Jong P.J."/>
            <person name="Hrdy I."/>
            <person name="Horvathova L."/>
            <person name="Zubacova Z."/>
            <person name="Dolezal P."/>
            <person name="Malik S.B."/>
            <person name="Logsdon J.M. Jr."/>
            <person name="Henze K."/>
            <person name="Gupta A."/>
            <person name="Wang C.C."/>
            <person name="Dunne R.L."/>
            <person name="Upcroft J.A."/>
            <person name="Upcroft P."/>
            <person name="White O."/>
            <person name="Salzberg S.L."/>
            <person name="Tang P."/>
            <person name="Chiu C.-H."/>
            <person name="Lee Y.-S."/>
            <person name="Embley T.M."/>
            <person name="Coombs G.H."/>
            <person name="Mottram J.C."/>
            <person name="Tachezy J."/>
            <person name="Fraser-Liggett C.M."/>
            <person name="Johnson P.J."/>
        </authorList>
    </citation>
    <scope>NUCLEOTIDE SEQUENCE [LARGE SCALE GENOMIC DNA]</scope>
    <source>
        <strain evidence="2">G3</strain>
    </source>
</reference>
<reference evidence="2" key="1">
    <citation type="submission" date="2006-10" db="EMBL/GenBank/DDBJ databases">
        <authorList>
            <person name="Amadeo P."/>
            <person name="Zhao Q."/>
            <person name="Wortman J."/>
            <person name="Fraser-Liggett C."/>
            <person name="Carlton J."/>
        </authorList>
    </citation>
    <scope>NUCLEOTIDE SEQUENCE</scope>
    <source>
        <strain evidence="2">G3</strain>
    </source>
</reference>
<organism evidence="2 3">
    <name type="scientific">Trichomonas vaginalis (strain ATCC PRA-98 / G3)</name>
    <dbReference type="NCBI Taxonomy" id="412133"/>
    <lineage>
        <taxon>Eukaryota</taxon>
        <taxon>Metamonada</taxon>
        <taxon>Parabasalia</taxon>
        <taxon>Trichomonadida</taxon>
        <taxon>Trichomonadidae</taxon>
        <taxon>Trichomonas</taxon>
    </lineage>
</organism>
<dbReference type="EMBL" id="DS113185">
    <property type="protein sequence ID" value="EAY22275.1"/>
    <property type="molecule type" value="Genomic_DNA"/>
</dbReference>
<dbReference type="STRING" id="5722.A2DBS2"/>
<dbReference type="InParanoid" id="A2DBS2"/>
<evidence type="ECO:0000313" key="3">
    <source>
        <dbReference type="Proteomes" id="UP000001542"/>
    </source>
</evidence>
<dbReference type="OrthoDB" id="548214at2759"/>